<sequence length="287" mass="29386">MTQTTDTTADNRLPNNRQPSNQLTVNGHSVYAHTGGRPFDPARPVAVLLHGAGMDHTVWSLQTRYLAHHGRSVLAVDLPGHGRSGGEPLDSVAALADWVVALLDAAGVAKAALIGHSMGALVALDAAACHPDRVESVVLLGAAERMPVHPDLLAAAAAGDPSAIELVIGWGHGPRGHSGGSPTPGLALIPGGRRLMAAVKPGVLGVDLAACNAYGQGGASADLVTCPALFVLGALDRMAPVKAGRSLASRIKASQIVTIPATGHMVMTEAPDATLDALRSFFDLRRA</sequence>
<comment type="caution">
    <text evidence="3">The sequence shown here is derived from an EMBL/GenBank/DDBJ whole genome shotgun (WGS) entry which is preliminary data.</text>
</comment>
<dbReference type="OrthoDB" id="9804723at2"/>
<dbReference type="AlphaFoldDB" id="A0A418VXY5"/>
<dbReference type="InterPro" id="IPR050228">
    <property type="entry name" value="Carboxylesterase_BioH"/>
</dbReference>
<feature type="compositionally biased region" description="Polar residues" evidence="1">
    <location>
        <begin position="1"/>
        <end position="27"/>
    </location>
</feature>
<dbReference type="PRINTS" id="PR00111">
    <property type="entry name" value="ABHYDROLASE"/>
</dbReference>
<evidence type="ECO:0000256" key="1">
    <source>
        <dbReference type="SAM" id="MobiDB-lite"/>
    </source>
</evidence>
<feature type="region of interest" description="Disordered" evidence="1">
    <location>
        <begin position="1"/>
        <end position="36"/>
    </location>
</feature>
<dbReference type="SUPFAM" id="SSF53474">
    <property type="entry name" value="alpha/beta-Hydrolases"/>
    <property type="match status" value="1"/>
</dbReference>
<evidence type="ECO:0000313" key="3">
    <source>
        <dbReference type="EMBL" id="RJF82041.1"/>
    </source>
</evidence>
<evidence type="ECO:0000259" key="2">
    <source>
        <dbReference type="Pfam" id="PF12697"/>
    </source>
</evidence>
<evidence type="ECO:0000313" key="4">
    <source>
        <dbReference type="Proteomes" id="UP000283458"/>
    </source>
</evidence>
<name>A0A418VXY5_9PROT</name>
<accession>A0A418VXY5</accession>
<dbReference type="EMBL" id="QYUL01000002">
    <property type="protein sequence ID" value="RJF82041.1"/>
    <property type="molecule type" value="Genomic_DNA"/>
</dbReference>
<dbReference type="Pfam" id="PF12697">
    <property type="entry name" value="Abhydrolase_6"/>
    <property type="match status" value="1"/>
</dbReference>
<proteinExistence type="predicted"/>
<feature type="domain" description="AB hydrolase-1" evidence="2">
    <location>
        <begin position="47"/>
        <end position="277"/>
    </location>
</feature>
<organism evidence="3 4">
    <name type="scientific">Azospirillum cavernae</name>
    <dbReference type="NCBI Taxonomy" id="2320860"/>
    <lineage>
        <taxon>Bacteria</taxon>
        <taxon>Pseudomonadati</taxon>
        <taxon>Pseudomonadota</taxon>
        <taxon>Alphaproteobacteria</taxon>
        <taxon>Rhodospirillales</taxon>
        <taxon>Azospirillaceae</taxon>
        <taxon>Azospirillum</taxon>
    </lineage>
</organism>
<keyword evidence="3" id="KW-0378">Hydrolase</keyword>
<dbReference type="PANTHER" id="PTHR43194">
    <property type="entry name" value="HYDROLASE ALPHA/BETA FOLD FAMILY"/>
    <property type="match status" value="1"/>
</dbReference>
<dbReference type="InterPro" id="IPR029058">
    <property type="entry name" value="AB_hydrolase_fold"/>
</dbReference>
<dbReference type="InterPro" id="IPR000073">
    <property type="entry name" value="AB_hydrolase_1"/>
</dbReference>
<dbReference type="Gene3D" id="3.40.50.1820">
    <property type="entry name" value="alpha/beta hydrolase"/>
    <property type="match status" value="1"/>
</dbReference>
<gene>
    <name evidence="3" type="ORF">D3877_18365</name>
</gene>
<dbReference type="PANTHER" id="PTHR43194:SF5">
    <property type="entry name" value="PIMELOYL-[ACYL-CARRIER PROTEIN] METHYL ESTER ESTERASE"/>
    <property type="match status" value="1"/>
</dbReference>
<dbReference type="GO" id="GO:0016787">
    <property type="term" value="F:hydrolase activity"/>
    <property type="evidence" value="ECO:0007669"/>
    <property type="project" value="UniProtKB-KW"/>
</dbReference>
<keyword evidence="4" id="KW-1185">Reference proteome</keyword>
<dbReference type="RefSeq" id="WP_119832117.1">
    <property type="nucleotide sequence ID" value="NZ_QYUL01000002.1"/>
</dbReference>
<dbReference type="Proteomes" id="UP000283458">
    <property type="component" value="Unassembled WGS sequence"/>
</dbReference>
<protein>
    <submittedName>
        <fullName evidence="3">Alpha/beta hydrolase</fullName>
    </submittedName>
</protein>
<reference evidence="3 4" key="1">
    <citation type="submission" date="2018-09" db="EMBL/GenBank/DDBJ databases">
        <authorList>
            <person name="Zhu H."/>
        </authorList>
    </citation>
    <scope>NUCLEOTIDE SEQUENCE [LARGE SCALE GENOMIC DNA]</scope>
    <source>
        <strain evidence="3 4">K2W22B-5</strain>
    </source>
</reference>